<protein>
    <recommendedName>
        <fullName evidence="8">Decaprenyl-phosphate phosphoribosyltransferase</fullName>
    </recommendedName>
</protein>
<evidence type="ECO:0000256" key="3">
    <source>
        <dbReference type="ARBA" id="ARBA00022989"/>
    </source>
</evidence>
<evidence type="ECO:0000256" key="2">
    <source>
        <dbReference type="ARBA" id="ARBA00022692"/>
    </source>
</evidence>
<dbReference type="PANTHER" id="PTHR11048:SF5">
    <property type="entry name" value="DECAPRENYL-PHOSPHATE PHOSPHORIBOSYLTRANSFERASE"/>
    <property type="match status" value="1"/>
</dbReference>
<keyword evidence="2 5" id="KW-0812">Transmembrane</keyword>
<feature type="transmembrane region" description="Helical" evidence="5">
    <location>
        <begin position="89"/>
        <end position="113"/>
    </location>
</feature>
<gene>
    <name evidence="6" type="ORF">DLD82_12690</name>
</gene>
<dbReference type="GO" id="GO:0005886">
    <property type="term" value="C:plasma membrane"/>
    <property type="evidence" value="ECO:0007669"/>
    <property type="project" value="UniProtKB-SubCell"/>
</dbReference>
<comment type="subcellular location">
    <subcellularLocation>
        <location evidence="1">Cell membrane</location>
        <topology evidence="1">Multi-pass membrane protein</topology>
    </subcellularLocation>
</comment>
<sequence>MHSPKHPGADFLINIKSVLQLIRVKQWYKNLLVLTPLLFGDLLFSLDVLFSVIIATLVFCAVSGIIYILNDIRDKERDSHHPKKLKRPLPSGAISVKEALFLVVILFILTIIGLTHMNPLFGCVIGLYIVQNIAYTYWLKNVAIVDVIVIGVGFVLRVLAGCIVADVFLSPWLFTAAFLLALLLGFSKRYSEIGIIESAIAHRPVLGEYNGIVLQAYLILSATAVLMVYLIYAITGSHTSYFVLTIPFAIFGIFSFLSKSLISGLDPDDLLKEYAFLTNLLLWFAVVVLVLYGF</sequence>
<comment type="caution">
    <text evidence="6">The sequence shown here is derived from an EMBL/GenBank/DDBJ whole genome shotgun (WGS) entry which is preliminary data.</text>
</comment>
<dbReference type="Gene3D" id="1.10.357.140">
    <property type="entry name" value="UbiA prenyltransferase"/>
    <property type="match status" value="1"/>
</dbReference>
<dbReference type="Pfam" id="PF01040">
    <property type="entry name" value="UbiA"/>
    <property type="match status" value="1"/>
</dbReference>
<evidence type="ECO:0000256" key="1">
    <source>
        <dbReference type="ARBA" id="ARBA00004651"/>
    </source>
</evidence>
<accession>A0A2V2N8G5</accession>
<evidence type="ECO:0000313" key="6">
    <source>
        <dbReference type="EMBL" id="PWR71871.1"/>
    </source>
</evidence>
<organism evidence="6 7">
    <name type="scientific">Methanospirillum stamsii</name>
    <dbReference type="NCBI Taxonomy" id="1277351"/>
    <lineage>
        <taxon>Archaea</taxon>
        <taxon>Methanobacteriati</taxon>
        <taxon>Methanobacteriota</taxon>
        <taxon>Stenosarchaea group</taxon>
        <taxon>Methanomicrobia</taxon>
        <taxon>Methanomicrobiales</taxon>
        <taxon>Methanospirillaceae</taxon>
        <taxon>Methanospirillum</taxon>
    </lineage>
</organism>
<keyword evidence="3 5" id="KW-1133">Transmembrane helix</keyword>
<dbReference type="EMBL" id="QGMZ01000028">
    <property type="protein sequence ID" value="PWR71871.1"/>
    <property type="molecule type" value="Genomic_DNA"/>
</dbReference>
<feature type="transmembrane region" description="Helical" evidence="5">
    <location>
        <begin position="48"/>
        <end position="69"/>
    </location>
</feature>
<feature type="transmembrane region" description="Helical" evidence="5">
    <location>
        <begin position="172"/>
        <end position="191"/>
    </location>
</feature>
<evidence type="ECO:0000256" key="4">
    <source>
        <dbReference type="ARBA" id="ARBA00023136"/>
    </source>
</evidence>
<dbReference type="AlphaFoldDB" id="A0A2V2N8G5"/>
<feature type="transmembrane region" description="Helical" evidence="5">
    <location>
        <begin position="274"/>
        <end position="293"/>
    </location>
</feature>
<evidence type="ECO:0000313" key="7">
    <source>
        <dbReference type="Proteomes" id="UP000245934"/>
    </source>
</evidence>
<dbReference type="PANTHER" id="PTHR11048">
    <property type="entry name" value="PRENYLTRANSFERASES"/>
    <property type="match status" value="1"/>
</dbReference>
<dbReference type="CDD" id="cd13963">
    <property type="entry name" value="PT_UbiA_2"/>
    <property type="match status" value="1"/>
</dbReference>
<keyword evidence="7" id="KW-1185">Reference proteome</keyword>
<dbReference type="InterPro" id="IPR044878">
    <property type="entry name" value="UbiA_sf"/>
</dbReference>
<feature type="transmembrane region" description="Helical" evidence="5">
    <location>
        <begin position="241"/>
        <end position="262"/>
    </location>
</feature>
<evidence type="ECO:0000256" key="5">
    <source>
        <dbReference type="SAM" id="Phobius"/>
    </source>
</evidence>
<reference evidence="6 7" key="1">
    <citation type="submission" date="2018-05" db="EMBL/GenBank/DDBJ databases">
        <title>Draft genome of Methanospirillum stamsii Pt1.</title>
        <authorList>
            <person name="Dueholm M.S."/>
            <person name="Nielsen P.H."/>
            <person name="Bakmann L.F."/>
            <person name="Otzen D.E."/>
        </authorList>
    </citation>
    <scope>NUCLEOTIDE SEQUENCE [LARGE SCALE GENOMIC DNA]</scope>
    <source>
        <strain evidence="6 7">Pt1</strain>
    </source>
</reference>
<dbReference type="GO" id="GO:0016765">
    <property type="term" value="F:transferase activity, transferring alkyl or aryl (other than methyl) groups"/>
    <property type="evidence" value="ECO:0007669"/>
    <property type="project" value="InterPro"/>
</dbReference>
<name>A0A2V2N8G5_9EURY</name>
<dbReference type="InterPro" id="IPR039653">
    <property type="entry name" value="Prenyltransferase"/>
</dbReference>
<dbReference type="Proteomes" id="UP000245934">
    <property type="component" value="Unassembled WGS sequence"/>
</dbReference>
<dbReference type="InterPro" id="IPR000537">
    <property type="entry name" value="UbiA_prenyltransferase"/>
</dbReference>
<proteinExistence type="predicted"/>
<keyword evidence="4 5" id="KW-0472">Membrane</keyword>
<dbReference type="GO" id="GO:0009247">
    <property type="term" value="P:glycolipid biosynthetic process"/>
    <property type="evidence" value="ECO:0007669"/>
    <property type="project" value="TreeGrafter"/>
</dbReference>
<evidence type="ECO:0008006" key="8">
    <source>
        <dbReference type="Google" id="ProtNLM"/>
    </source>
</evidence>
<feature type="transmembrane region" description="Helical" evidence="5">
    <location>
        <begin position="212"/>
        <end position="235"/>
    </location>
</feature>